<sequence>MKAHLFLVALAQILLSQPALAENFHIWLLKYFSTNTDKIPDQQFVLFVREADDPVTCAHVLDGPEIYLFRRDLSESIGAECDGWGCEWDYRDPKEIQRLEMSTTWGHYTYYIGGI</sequence>
<comment type="caution">
    <text evidence="2">The sequence shown here is derived from an EMBL/GenBank/DDBJ whole genome shotgun (WGS) entry which is preliminary data.</text>
</comment>
<protein>
    <submittedName>
        <fullName evidence="2">Uncharacterized protein</fullName>
    </submittedName>
</protein>
<feature type="signal peptide" evidence="1">
    <location>
        <begin position="1"/>
        <end position="21"/>
    </location>
</feature>
<feature type="chain" id="PRO_5041221337" evidence="1">
    <location>
        <begin position="22"/>
        <end position="115"/>
    </location>
</feature>
<evidence type="ECO:0000256" key="1">
    <source>
        <dbReference type="SAM" id="SignalP"/>
    </source>
</evidence>
<reference evidence="2" key="1">
    <citation type="submission" date="2023-06" db="EMBL/GenBank/DDBJ databases">
        <title>Genome-scale phylogeny and comparative genomics of the fungal order Sordariales.</title>
        <authorList>
            <consortium name="Lawrence Berkeley National Laboratory"/>
            <person name="Hensen N."/>
            <person name="Bonometti L."/>
            <person name="Westerberg I."/>
            <person name="Brannstrom I.O."/>
            <person name="Guillou S."/>
            <person name="Cros-Aarteil S."/>
            <person name="Calhoun S."/>
            <person name="Haridas S."/>
            <person name="Kuo A."/>
            <person name="Mondo S."/>
            <person name="Pangilinan J."/>
            <person name="Riley R."/>
            <person name="Labutti K."/>
            <person name="Andreopoulos B."/>
            <person name="Lipzen A."/>
            <person name="Chen C."/>
            <person name="Yanf M."/>
            <person name="Daum C."/>
            <person name="Ng V."/>
            <person name="Clum A."/>
            <person name="Steindorff A."/>
            <person name="Ohm R."/>
            <person name="Martin F."/>
            <person name="Silar P."/>
            <person name="Natvig D."/>
            <person name="Lalanne C."/>
            <person name="Gautier V."/>
            <person name="Ament-Velasquez S.L."/>
            <person name="Kruys A."/>
            <person name="Hutchinson M.I."/>
            <person name="Powell A.J."/>
            <person name="Barry K."/>
            <person name="Miller A.N."/>
            <person name="Grigoriev I.V."/>
            <person name="Debuchy R."/>
            <person name="Gladieux P."/>
            <person name="Thoren M.H."/>
            <person name="Johannesson H."/>
        </authorList>
    </citation>
    <scope>NUCLEOTIDE SEQUENCE</scope>
    <source>
        <strain evidence="2">SMH2532-1</strain>
    </source>
</reference>
<evidence type="ECO:0000313" key="2">
    <source>
        <dbReference type="EMBL" id="KAK0648381.1"/>
    </source>
</evidence>
<name>A0AA40CR55_9PEZI</name>
<accession>A0AA40CR55</accession>
<dbReference type="Proteomes" id="UP001174936">
    <property type="component" value="Unassembled WGS sequence"/>
</dbReference>
<gene>
    <name evidence="2" type="ORF">B0T16DRAFT_408104</name>
</gene>
<proteinExistence type="predicted"/>
<keyword evidence="1" id="KW-0732">Signal</keyword>
<dbReference type="AlphaFoldDB" id="A0AA40CR55"/>
<evidence type="ECO:0000313" key="3">
    <source>
        <dbReference type="Proteomes" id="UP001174936"/>
    </source>
</evidence>
<dbReference type="EMBL" id="JAULSV010000003">
    <property type="protein sequence ID" value="KAK0648381.1"/>
    <property type="molecule type" value="Genomic_DNA"/>
</dbReference>
<keyword evidence="3" id="KW-1185">Reference proteome</keyword>
<organism evidence="2 3">
    <name type="scientific">Cercophora newfieldiana</name>
    <dbReference type="NCBI Taxonomy" id="92897"/>
    <lineage>
        <taxon>Eukaryota</taxon>
        <taxon>Fungi</taxon>
        <taxon>Dikarya</taxon>
        <taxon>Ascomycota</taxon>
        <taxon>Pezizomycotina</taxon>
        <taxon>Sordariomycetes</taxon>
        <taxon>Sordariomycetidae</taxon>
        <taxon>Sordariales</taxon>
        <taxon>Lasiosphaeriaceae</taxon>
        <taxon>Cercophora</taxon>
    </lineage>
</organism>